<feature type="compositionally biased region" description="Basic and acidic residues" evidence="1">
    <location>
        <begin position="164"/>
        <end position="179"/>
    </location>
</feature>
<feature type="compositionally biased region" description="Basic and acidic residues" evidence="1">
    <location>
        <begin position="138"/>
        <end position="155"/>
    </location>
</feature>
<dbReference type="EMBL" id="NBSK02000008">
    <property type="protein sequence ID" value="KAJ0190512.1"/>
    <property type="molecule type" value="Genomic_DNA"/>
</dbReference>
<dbReference type="AlphaFoldDB" id="A0A9R1UP10"/>
<evidence type="ECO:0008006" key="4">
    <source>
        <dbReference type="Google" id="ProtNLM"/>
    </source>
</evidence>
<gene>
    <name evidence="2" type="ORF">LSAT_V11C800428190</name>
</gene>
<dbReference type="Proteomes" id="UP000235145">
    <property type="component" value="Unassembled WGS sequence"/>
</dbReference>
<keyword evidence="3" id="KW-1185">Reference proteome</keyword>
<organism evidence="2 3">
    <name type="scientific">Lactuca sativa</name>
    <name type="common">Garden lettuce</name>
    <dbReference type="NCBI Taxonomy" id="4236"/>
    <lineage>
        <taxon>Eukaryota</taxon>
        <taxon>Viridiplantae</taxon>
        <taxon>Streptophyta</taxon>
        <taxon>Embryophyta</taxon>
        <taxon>Tracheophyta</taxon>
        <taxon>Spermatophyta</taxon>
        <taxon>Magnoliopsida</taxon>
        <taxon>eudicotyledons</taxon>
        <taxon>Gunneridae</taxon>
        <taxon>Pentapetalae</taxon>
        <taxon>asterids</taxon>
        <taxon>campanulids</taxon>
        <taxon>Asterales</taxon>
        <taxon>Asteraceae</taxon>
        <taxon>Cichorioideae</taxon>
        <taxon>Cichorieae</taxon>
        <taxon>Lactucinae</taxon>
        <taxon>Lactuca</taxon>
    </lineage>
</organism>
<evidence type="ECO:0000313" key="3">
    <source>
        <dbReference type="Proteomes" id="UP000235145"/>
    </source>
</evidence>
<evidence type="ECO:0000256" key="1">
    <source>
        <dbReference type="SAM" id="MobiDB-lite"/>
    </source>
</evidence>
<comment type="caution">
    <text evidence="2">The sequence shown here is derived from an EMBL/GenBank/DDBJ whole genome shotgun (WGS) entry which is preliminary data.</text>
</comment>
<accession>A0A9R1UP10</accession>
<reference evidence="2 3" key="1">
    <citation type="journal article" date="2017" name="Nat. Commun.">
        <title>Genome assembly with in vitro proximity ligation data and whole-genome triplication in lettuce.</title>
        <authorList>
            <person name="Reyes-Chin-Wo S."/>
            <person name="Wang Z."/>
            <person name="Yang X."/>
            <person name="Kozik A."/>
            <person name="Arikit S."/>
            <person name="Song C."/>
            <person name="Xia L."/>
            <person name="Froenicke L."/>
            <person name="Lavelle D.O."/>
            <person name="Truco M.J."/>
            <person name="Xia R."/>
            <person name="Zhu S."/>
            <person name="Xu C."/>
            <person name="Xu H."/>
            <person name="Xu X."/>
            <person name="Cox K."/>
            <person name="Korf I."/>
            <person name="Meyers B.C."/>
            <person name="Michelmore R.W."/>
        </authorList>
    </citation>
    <scope>NUCLEOTIDE SEQUENCE [LARGE SCALE GENOMIC DNA]</scope>
    <source>
        <strain evidence="3">cv. Salinas</strain>
        <tissue evidence="2">Seedlings</tissue>
    </source>
</reference>
<proteinExistence type="predicted"/>
<sequence length="179" mass="20230">MLKDNVYVLKTILSDFTFKDVWYHVTCTTCGKSTHKKAVLTDKTDTTTVFMSNEATCTLLNATAQEIIDGFPSQDRKTLPKPLERCKGLTKNVYVECTKLSSTINIRLTVTAISDIKTPQPTISTQKNTNYTSLTPTKSRETGKRLQMEHTDTPKKPRPKREKCRNNDEADEGTHAKKQ</sequence>
<feature type="region of interest" description="Disordered" evidence="1">
    <location>
        <begin position="120"/>
        <end position="179"/>
    </location>
</feature>
<protein>
    <recommendedName>
        <fullName evidence="4">Replication factor A C-terminal domain-containing protein</fullName>
    </recommendedName>
</protein>
<evidence type="ECO:0000313" key="2">
    <source>
        <dbReference type="EMBL" id="KAJ0190512.1"/>
    </source>
</evidence>
<name>A0A9R1UP10_LACSA</name>
<feature type="compositionally biased region" description="Polar residues" evidence="1">
    <location>
        <begin position="120"/>
        <end position="137"/>
    </location>
</feature>